<comment type="catalytic activity">
    <reaction evidence="1">
        <text>All bonds known to be hydrolyzed by this endopeptidase have arginine in P1 and an acidic residue in P4. P6 is often occupied by an acidic residue or by a hydroxy-amino-acid residue, the phosphorylation of which enhances cleavage.</text>
        <dbReference type="EC" id="3.4.22.49"/>
    </reaction>
</comment>
<dbReference type="GO" id="GO:0005634">
    <property type="term" value="C:nucleus"/>
    <property type="evidence" value="ECO:0007669"/>
    <property type="project" value="InterPro"/>
</dbReference>
<dbReference type="PANTHER" id="PTHR12792">
    <property type="entry name" value="EXTRA SPINDLE POLES 1-RELATED"/>
    <property type="match status" value="1"/>
</dbReference>
<dbReference type="GO" id="GO:0072686">
    <property type="term" value="C:mitotic spindle"/>
    <property type="evidence" value="ECO:0007669"/>
    <property type="project" value="TreeGrafter"/>
</dbReference>
<dbReference type="InterPro" id="IPR005314">
    <property type="entry name" value="Peptidase_C50"/>
</dbReference>
<gene>
    <name evidence="7" type="ORF">NKR23_g2313</name>
</gene>
<feature type="region of interest" description="Disordered" evidence="5">
    <location>
        <begin position="39"/>
        <end position="78"/>
    </location>
</feature>
<dbReference type="EC" id="3.4.22.49" evidence="2"/>
<dbReference type="GO" id="GO:0005737">
    <property type="term" value="C:cytoplasm"/>
    <property type="evidence" value="ECO:0007669"/>
    <property type="project" value="TreeGrafter"/>
</dbReference>
<feature type="region of interest" description="Disordered" evidence="5">
    <location>
        <begin position="1132"/>
        <end position="1161"/>
    </location>
</feature>
<protein>
    <recommendedName>
        <fullName evidence="2">separase</fullName>
        <ecNumber evidence="2">3.4.22.49</ecNumber>
    </recommendedName>
</protein>
<evidence type="ECO:0000313" key="7">
    <source>
        <dbReference type="EMBL" id="KAJ9155094.1"/>
    </source>
</evidence>
<accession>A0AA38VV99</accession>
<feature type="domain" description="Peptidase C50" evidence="6">
    <location>
        <begin position="1906"/>
        <end position="2004"/>
    </location>
</feature>
<evidence type="ECO:0000256" key="4">
    <source>
        <dbReference type="ARBA" id="ARBA00022829"/>
    </source>
</evidence>
<dbReference type="EMBL" id="JANBVO010000004">
    <property type="protein sequence ID" value="KAJ9155094.1"/>
    <property type="molecule type" value="Genomic_DNA"/>
</dbReference>
<proteinExistence type="predicted"/>
<feature type="compositionally biased region" description="Low complexity" evidence="5">
    <location>
        <begin position="1146"/>
        <end position="1157"/>
    </location>
</feature>
<dbReference type="Pfam" id="PF03568">
    <property type="entry name" value="Separin_C"/>
    <property type="match status" value="1"/>
</dbReference>
<keyword evidence="3" id="KW-0378">Hydrolase</keyword>
<dbReference type="Proteomes" id="UP001174694">
    <property type="component" value="Unassembled WGS sequence"/>
</dbReference>
<evidence type="ECO:0000259" key="6">
    <source>
        <dbReference type="PROSITE" id="PS51700"/>
    </source>
</evidence>
<sequence>MASLYDQAETIKAAVSSTATCTPATTVILKSILLPKESDSVAEAGSVTTKTGRTTKPKATATSRSQAKKIKPADHDREELPAKEKAVLATHVINVTLKSLGEAARPPPTTPPRQETGREELVKTATRNVLRRSNSSPMTPLQPRSLNRVSTSPVLTTKPKRSPSSSSISNGCLSTVECARVAFSCLRTLQNTGKITLSELQLESGMSSFIGRLIGLGMVEQAIKELRILKRRLDATLGVQAKRIGKPGSQETAPSMTGVAELLDFPATKSSPQAINLVVATQLQILRILSKTKRPSNIDDALPFLRETFPASPLNLLLSSAKMTNGDQAKVARQLENLSQLLLSLTPSVSSSDDAAAQEPRLSISPAVALELQTLGLLSRVHWWRIANHQGNVDKDVLSPLSRCLAAFVRRTQALDVSSYKCCRSAFAAIYAEISSQGQQLSQSSKSPLAAAYQTLATISREVGRLGEAISWAEKLKLLLNPKQDSAAKCCAVAAQLLALQLKRPWQHIRDDALLKQVVGEAQGPLRGDSAELDELLTNLSLVRKASLNILLGQVVDEDNVTYRPQPNIRDLLESFILQLPRFCVRWLGKPPATSGATKDFLRFEQRRQLLLKSVQHILDAALLQNKTRIDEQRISWELMESILHDCLTLLEYIGDVHIADPARSYYVKISHLYFQQHKSLFQACGGDPSDVGPALKALRRAVDCIKYRPSKEKEKGQLISKLERMTDILRASGRKGEVLGTLQQIRTSLVDDGVLGAVAQAMESMPAVTAWTVSDGAESLSRALQAISKIEQTWIDWTVDLEEPERVAALEHRLQFILLGNPKAAHPSLSDPCVHTLLQIYSPQRFPVRRLRTLLRLLSASIDHTEEFSAVRSEMDETLGALDTGDAGEDKHLAKYVPHLKALISTLIGLSEGGLEDAATAKALRAWDSMLEACQTSQDFEQRIDDVSGFLEHLRSMADMARLKGHDDLLLTVLRLSSRLSSIASVLTPAERVSDSAAFALQLVNLGQSSSAVKVLEQARGLVQQSDNLVHEIQICFHLSYAEYSLATGNPQEASGHLVQAKEAMGAGPAGSIPRSRLRWILSQASLLYSLVALARGESHRALLYARNSARVLFQEWSRLEEQASAASFSLSTASSGTPAGSDDTSITEQPSSSESPETKVFAGPEAWRLAYPLIRSLLELSRVYGYLGMYQETMYYAEQAQKVARGVGSEVYMAQCAAWAGYVNVKAGKTEKLEEFVDEARSNIRLENASCTSLALIRQLGNIYHELGDIDAEADLLETAEAMINKMVTRDNAPGDVDRAAAVSRLESEMGKLTIKENPARTVRRTRTQTTQKAPRKAAVPKAKAPAKMKDVVPEDACVVALRSSLSVQKAAMMVYARDWSNAIKILREPKPQSNLLHIDAQSLVTIARAFLGQSLEQMGKDAVFSVVQDSTLSFPSVCNGASDKGSDRHSLTKVTPPRKGRAAAATQDRDSSKGRSQDFFDSLKEAREYLLEAHSIAATTADGGLVHHVSGLLQTVAILLSAASAARKGVLGHPGYATCTMEMARNVTWRRERKALLLEKSSATSVAGWPEELISPGPKRASLGLTVDMNQLQRDYIDIIPQPWSVISVSLSENKHDLCISKLQAGQSPFVIRLPLERASSRDADSEVFNFQQGRSEMLELIKLANDTCHDKRDFSMKGAKTAWWAEREALDVRLKGLLENIEDVWLGGFKGIFSQHQRRQDLLARFQKSFQNVLDKHLPSRRQVRGRRAKAATPKVNLDPRILELFIGLGDASDPECDFDEALNDLLYFVVDILQFNGERNAYDEIDFDSMVVDTFDALHAYHSTAKERPEREDGVHTILILDKALHVFPWESLPCMQEAAVSRMPSLACLRRLIMEQQPRKSGEKDVALTQGSASGHWISPGCGSYILNPGSDLKSTQETFEKPLSSSLPPSWKRIVSRAPTEGEFETALSDADVLLYFGHGSGGQYIKGRTIRKLDKCRAAVLLMGCSSASLADVGDFECHGPVWNYMLAGCPAAVGTLWDVTDRDIDRLAGRVLEEWGLVGKGTFVEDGNSAKWKKSSSSGRGGAKKAARRADADCEAGSASLVQAVVRARDACRFRYLTAAAVCVYGIPVYVGK</sequence>
<dbReference type="GO" id="GO:0004197">
    <property type="term" value="F:cysteine-type endopeptidase activity"/>
    <property type="evidence" value="ECO:0007669"/>
    <property type="project" value="InterPro"/>
</dbReference>
<dbReference type="PROSITE" id="PS51700">
    <property type="entry name" value="SEPARIN"/>
    <property type="match status" value="1"/>
</dbReference>
<keyword evidence="4" id="KW-0159">Chromosome partition</keyword>
<feature type="region of interest" description="Disordered" evidence="5">
    <location>
        <begin position="99"/>
        <end position="169"/>
    </location>
</feature>
<dbReference type="Gene3D" id="1.25.40.10">
    <property type="entry name" value="Tetratricopeptide repeat domain"/>
    <property type="match status" value="1"/>
</dbReference>
<evidence type="ECO:0000256" key="5">
    <source>
        <dbReference type="SAM" id="MobiDB-lite"/>
    </source>
</evidence>
<feature type="compositionally biased region" description="Low complexity" evidence="5">
    <location>
        <begin position="1330"/>
        <end position="1348"/>
    </location>
</feature>
<evidence type="ECO:0000256" key="1">
    <source>
        <dbReference type="ARBA" id="ARBA00000451"/>
    </source>
</evidence>
<dbReference type="GO" id="GO:0006508">
    <property type="term" value="P:proteolysis"/>
    <property type="evidence" value="ECO:0007669"/>
    <property type="project" value="InterPro"/>
</dbReference>
<dbReference type="InterPro" id="IPR030397">
    <property type="entry name" value="SEPARIN_core_dom"/>
</dbReference>
<feature type="compositionally biased region" description="Basic and acidic residues" evidence="5">
    <location>
        <begin position="1470"/>
        <end position="1480"/>
    </location>
</feature>
<feature type="compositionally biased region" description="Polar residues" evidence="5">
    <location>
        <begin position="125"/>
        <end position="155"/>
    </location>
</feature>
<evidence type="ECO:0000256" key="2">
    <source>
        <dbReference type="ARBA" id="ARBA00012489"/>
    </source>
</evidence>
<dbReference type="PANTHER" id="PTHR12792:SF0">
    <property type="entry name" value="SEPARIN"/>
    <property type="match status" value="1"/>
</dbReference>
<dbReference type="GO" id="GO:0044732">
    <property type="term" value="C:mitotic spindle pole body"/>
    <property type="evidence" value="ECO:0007669"/>
    <property type="project" value="TreeGrafter"/>
</dbReference>
<feature type="region of interest" description="Disordered" evidence="5">
    <location>
        <begin position="1325"/>
        <end position="1348"/>
    </location>
</feature>
<keyword evidence="8" id="KW-1185">Reference proteome</keyword>
<reference evidence="7" key="1">
    <citation type="submission" date="2022-07" db="EMBL/GenBank/DDBJ databases">
        <title>Fungi with potential for degradation of polypropylene.</title>
        <authorList>
            <person name="Gostincar C."/>
        </authorList>
    </citation>
    <scope>NUCLEOTIDE SEQUENCE</scope>
    <source>
        <strain evidence="7">EXF-13308</strain>
    </source>
</reference>
<feature type="region of interest" description="Disordered" evidence="5">
    <location>
        <begin position="1441"/>
        <end position="1480"/>
    </location>
</feature>
<comment type="caution">
    <text evidence="7">The sequence shown here is derived from an EMBL/GenBank/DDBJ whole genome shotgun (WGS) entry which is preliminary data.</text>
</comment>
<evidence type="ECO:0000256" key="3">
    <source>
        <dbReference type="ARBA" id="ARBA00022801"/>
    </source>
</evidence>
<evidence type="ECO:0000313" key="8">
    <source>
        <dbReference type="Proteomes" id="UP001174694"/>
    </source>
</evidence>
<dbReference type="GO" id="GO:0051307">
    <property type="term" value="P:meiotic chromosome separation"/>
    <property type="evidence" value="ECO:0007669"/>
    <property type="project" value="TreeGrafter"/>
</dbReference>
<organism evidence="7 8">
    <name type="scientific">Pleurostoma richardsiae</name>
    <dbReference type="NCBI Taxonomy" id="41990"/>
    <lineage>
        <taxon>Eukaryota</taxon>
        <taxon>Fungi</taxon>
        <taxon>Dikarya</taxon>
        <taxon>Ascomycota</taxon>
        <taxon>Pezizomycotina</taxon>
        <taxon>Sordariomycetes</taxon>
        <taxon>Sordariomycetidae</taxon>
        <taxon>Calosphaeriales</taxon>
        <taxon>Pleurostomataceae</taxon>
        <taxon>Pleurostoma</taxon>
    </lineage>
</organism>
<name>A0AA38VV99_9PEZI</name>
<dbReference type="InterPro" id="IPR011990">
    <property type="entry name" value="TPR-like_helical_dom_sf"/>
</dbReference>